<dbReference type="OrthoDB" id="942290at2"/>
<dbReference type="EMBL" id="CP002959">
    <property type="protein sequence ID" value="AFM14404.1"/>
    <property type="molecule type" value="Genomic_DNA"/>
</dbReference>
<accession>I4BAU7</accession>
<dbReference type="STRING" id="869212.Turpa_3770"/>
<dbReference type="Proteomes" id="UP000006048">
    <property type="component" value="Chromosome"/>
</dbReference>
<dbReference type="AlphaFoldDB" id="I4BAU7"/>
<proteinExistence type="predicted"/>
<dbReference type="InterPro" id="IPR003734">
    <property type="entry name" value="DUF155"/>
</dbReference>
<dbReference type="KEGG" id="tpx:Turpa_3770"/>
<evidence type="ECO:0000313" key="2">
    <source>
        <dbReference type="EMBL" id="AFM14404.1"/>
    </source>
</evidence>
<protein>
    <recommendedName>
        <fullName evidence="1">DUF155 domain-containing protein</fullName>
    </recommendedName>
</protein>
<reference evidence="2 3" key="1">
    <citation type="submission" date="2012-06" db="EMBL/GenBank/DDBJ databases">
        <title>The complete chromosome of genome of Turneriella parva DSM 21527.</title>
        <authorList>
            <consortium name="US DOE Joint Genome Institute (JGI-PGF)"/>
            <person name="Lucas S."/>
            <person name="Han J."/>
            <person name="Lapidus A."/>
            <person name="Bruce D."/>
            <person name="Goodwin L."/>
            <person name="Pitluck S."/>
            <person name="Peters L."/>
            <person name="Kyrpides N."/>
            <person name="Mavromatis K."/>
            <person name="Ivanova N."/>
            <person name="Mikhailova N."/>
            <person name="Chertkov O."/>
            <person name="Detter J.C."/>
            <person name="Tapia R."/>
            <person name="Han C."/>
            <person name="Land M."/>
            <person name="Hauser L."/>
            <person name="Markowitz V."/>
            <person name="Cheng J.-F."/>
            <person name="Hugenholtz P."/>
            <person name="Woyke T."/>
            <person name="Wu D."/>
            <person name="Gronow S."/>
            <person name="Wellnitz S."/>
            <person name="Brambilla E."/>
            <person name="Klenk H.-P."/>
            <person name="Eisen J.A."/>
        </authorList>
    </citation>
    <scope>NUCLEOTIDE SEQUENCE [LARGE SCALE GENOMIC DNA]</scope>
    <source>
        <strain evidence="3">ATCC BAA-1111 / DSM 21527 / NCTC 11395 / H</strain>
    </source>
</reference>
<dbReference type="InterPro" id="IPR051624">
    <property type="entry name" value="RMD1/Sad1-interacting"/>
</dbReference>
<evidence type="ECO:0000313" key="3">
    <source>
        <dbReference type="Proteomes" id="UP000006048"/>
    </source>
</evidence>
<name>I4BAU7_TURPD</name>
<dbReference type="Pfam" id="PF02582">
    <property type="entry name" value="DUF155"/>
    <property type="match status" value="1"/>
</dbReference>
<feature type="domain" description="DUF155" evidence="1">
    <location>
        <begin position="52"/>
        <end position="216"/>
    </location>
</feature>
<gene>
    <name evidence="2" type="ordered locus">Turpa_3770</name>
</gene>
<dbReference type="RefSeq" id="WP_014804881.1">
    <property type="nucleotide sequence ID" value="NC_018020.1"/>
</dbReference>
<dbReference type="PANTHER" id="PTHR16255:SF1">
    <property type="entry name" value="REQUIRED FOR MEIOTIC NUCLEAR DIVISION PROTEIN 1 HOMOLOG"/>
    <property type="match status" value="1"/>
</dbReference>
<organism evidence="2 3">
    <name type="scientific">Turneriella parva (strain ATCC BAA-1111 / DSM 21527 / NCTC 11395 / H)</name>
    <name type="common">Leptospira parva</name>
    <dbReference type="NCBI Taxonomy" id="869212"/>
    <lineage>
        <taxon>Bacteria</taxon>
        <taxon>Pseudomonadati</taxon>
        <taxon>Spirochaetota</taxon>
        <taxon>Spirochaetia</taxon>
        <taxon>Leptospirales</taxon>
        <taxon>Leptospiraceae</taxon>
        <taxon>Turneriella</taxon>
    </lineage>
</organism>
<sequence>MLYQRGAMKLHSYSIAESIHLGPIAAASTHETMTVLDREIFIRLGKNSCYSIYSFGAVVFYNVPEAEQQLALQNVRAHADGLHEKALSEDHDLKLGAGKPHAIPSEIKVPKASDDVLRVVMQNLAYSVTLDYFQQIAAALLESVKSRAEEIAKSGKIRLREKQLNQFIGRVMTVKNRIAEHFYIFQALDEVWENDLLGRVHHGMVQSLDLKVRFEEVEGSFRIIEENLHMMNELHVNAQSHRIEIVITVLILIEVLDLIGDKFKIFH</sequence>
<dbReference type="HOGENOM" id="CLU_011220_2_1_12"/>
<keyword evidence="3" id="KW-1185">Reference proteome</keyword>
<dbReference type="PANTHER" id="PTHR16255">
    <property type="entry name" value="REQUIRED FOR MEIOTIC NUCLEAR DIVISION PROTEIN 1 HOMOLOG"/>
    <property type="match status" value="1"/>
</dbReference>
<evidence type="ECO:0000259" key="1">
    <source>
        <dbReference type="Pfam" id="PF02582"/>
    </source>
</evidence>